<dbReference type="Gene3D" id="2.30.110.10">
    <property type="entry name" value="Electron Transport, Fmn-binding Protein, Chain A"/>
    <property type="match status" value="1"/>
</dbReference>
<protein>
    <recommendedName>
        <fullName evidence="1">General stress protein FMN-binding split barrel domain-containing protein</fullName>
    </recommendedName>
</protein>
<dbReference type="InterPro" id="IPR012349">
    <property type="entry name" value="Split_barrel_FMN-bd"/>
</dbReference>
<organism evidence="2">
    <name type="scientific">marine sediment metagenome</name>
    <dbReference type="NCBI Taxonomy" id="412755"/>
    <lineage>
        <taxon>unclassified sequences</taxon>
        <taxon>metagenomes</taxon>
        <taxon>ecological metagenomes</taxon>
    </lineage>
</organism>
<dbReference type="SUPFAM" id="SSF50475">
    <property type="entry name" value="FMN-binding split barrel"/>
    <property type="match status" value="1"/>
</dbReference>
<dbReference type="InterPro" id="IPR038725">
    <property type="entry name" value="YdaG_split_barrel_FMN-bd"/>
</dbReference>
<comment type="caution">
    <text evidence="2">The sequence shown here is derived from an EMBL/GenBank/DDBJ whole genome shotgun (WGS) entry which is preliminary data.</text>
</comment>
<dbReference type="PANTHER" id="PTHR34818">
    <property type="entry name" value="PROTEIN BLI-3"/>
    <property type="match status" value="1"/>
</dbReference>
<gene>
    <name evidence="2" type="ORF">LCGC14_1014650</name>
</gene>
<evidence type="ECO:0000259" key="1">
    <source>
        <dbReference type="Pfam" id="PF16242"/>
    </source>
</evidence>
<proteinExistence type="predicted"/>
<feature type="domain" description="General stress protein FMN-binding split barrel" evidence="1">
    <location>
        <begin position="13"/>
        <end position="155"/>
    </location>
</feature>
<dbReference type="InterPro" id="IPR052917">
    <property type="entry name" value="Stress-Dev_Protein"/>
</dbReference>
<dbReference type="PANTHER" id="PTHR34818:SF1">
    <property type="entry name" value="PROTEIN BLI-3"/>
    <property type="match status" value="1"/>
</dbReference>
<accession>A0A0F9NKR8</accession>
<dbReference type="AlphaFoldDB" id="A0A0F9NKR8"/>
<reference evidence="2" key="1">
    <citation type="journal article" date="2015" name="Nature">
        <title>Complex archaea that bridge the gap between prokaryotes and eukaryotes.</title>
        <authorList>
            <person name="Spang A."/>
            <person name="Saw J.H."/>
            <person name="Jorgensen S.L."/>
            <person name="Zaremba-Niedzwiedzka K."/>
            <person name="Martijn J."/>
            <person name="Lind A.E."/>
            <person name="van Eijk R."/>
            <person name="Schleper C."/>
            <person name="Guy L."/>
            <person name="Ettema T.J."/>
        </authorList>
    </citation>
    <scope>NUCLEOTIDE SEQUENCE</scope>
</reference>
<dbReference type="Pfam" id="PF16242">
    <property type="entry name" value="Pyrid_ox_like"/>
    <property type="match status" value="1"/>
</dbReference>
<dbReference type="EMBL" id="LAZR01004012">
    <property type="protein sequence ID" value="KKN12622.1"/>
    <property type="molecule type" value="Genomic_DNA"/>
</dbReference>
<name>A0A0F9NKR8_9ZZZZ</name>
<evidence type="ECO:0000313" key="2">
    <source>
        <dbReference type="EMBL" id="KKN12622.1"/>
    </source>
</evidence>
<sequence>MENSNDTKNQEGLRKLRELLKDTKITMMATNLQKVPFSICPMTLQQMDEQGDLWFFTAKDSDHFREIENDNRVQIIVSNESEQRYLSIFGNAVHMMADNKVDELWNPMLNTWFDGKDDPNLALLNVNVENAQYWDTDSNKLVSFYDMGKSATMDKNPVVGKKGHIDLQSH</sequence>